<gene>
    <name evidence="2" type="ORF">EOT10_00025</name>
</gene>
<comment type="caution">
    <text evidence="2">The sequence shown here is derived from an EMBL/GenBank/DDBJ whole genome shotgun (WGS) entry which is preliminary data.</text>
</comment>
<name>A0A437Q1I9_9ACTN</name>
<reference evidence="2 3" key="1">
    <citation type="submission" date="2019-01" db="EMBL/GenBank/DDBJ databases">
        <title>Genome sequences of Streptomyces and Rhizobium isolates collected from root and soil.</title>
        <authorList>
            <person name="Chhettri S."/>
            <person name="Sevigny J.L."/>
            <person name="Sen A."/>
            <person name="Ennis N."/>
            <person name="Tisa L."/>
        </authorList>
    </citation>
    <scope>NUCLEOTIDE SEQUENCE [LARGE SCALE GENOMIC DNA]</scope>
    <source>
        <strain evidence="2 3">San01</strain>
    </source>
</reference>
<evidence type="ECO:0000313" key="3">
    <source>
        <dbReference type="Proteomes" id="UP000283128"/>
    </source>
</evidence>
<feature type="region of interest" description="Disordered" evidence="1">
    <location>
        <begin position="1"/>
        <end position="116"/>
    </location>
</feature>
<accession>A0A437Q1I9</accession>
<organism evidence="2 3">
    <name type="scientific">Streptomyces antnestii</name>
    <dbReference type="NCBI Taxonomy" id="2494256"/>
    <lineage>
        <taxon>Bacteria</taxon>
        <taxon>Bacillati</taxon>
        <taxon>Actinomycetota</taxon>
        <taxon>Actinomycetes</taxon>
        <taxon>Kitasatosporales</taxon>
        <taxon>Streptomycetaceae</taxon>
        <taxon>Streptomyces</taxon>
    </lineage>
</organism>
<keyword evidence="3" id="KW-1185">Reference proteome</keyword>
<protein>
    <recommendedName>
        <fullName evidence="4">Gliding motility protein</fullName>
    </recommendedName>
</protein>
<dbReference type="EMBL" id="RZYA01000001">
    <property type="protein sequence ID" value="RVU28320.1"/>
    <property type="molecule type" value="Genomic_DNA"/>
</dbReference>
<dbReference type="Proteomes" id="UP000283128">
    <property type="component" value="Unassembled WGS sequence"/>
</dbReference>
<feature type="compositionally biased region" description="Low complexity" evidence="1">
    <location>
        <begin position="38"/>
        <end position="68"/>
    </location>
</feature>
<sequence>MGVFARFRRKSKDAEETSGDGAQAATLTAGSEAEDSSPEATGTTGAAEAAGAPEAAGSVASPASSADADAAEEAEEVADEAASTRGPAAVAEPVEIPKQQNAEQAADSEAGERARK</sequence>
<evidence type="ECO:0008006" key="4">
    <source>
        <dbReference type="Google" id="ProtNLM"/>
    </source>
</evidence>
<dbReference type="AlphaFoldDB" id="A0A437Q1I9"/>
<proteinExistence type="predicted"/>
<dbReference type="RefSeq" id="WP_127825909.1">
    <property type="nucleotide sequence ID" value="NZ_RZYA01000001.1"/>
</dbReference>
<feature type="compositionally biased region" description="Acidic residues" evidence="1">
    <location>
        <begin position="69"/>
        <end position="79"/>
    </location>
</feature>
<feature type="compositionally biased region" description="Basic residues" evidence="1">
    <location>
        <begin position="1"/>
        <end position="11"/>
    </location>
</feature>
<evidence type="ECO:0000256" key="1">
    <source>
        <dbReference type="SAM" id="MobiDB-lite"/>
    </source>
</evidence>
<evidence type="ECO:0000313" key="2">
    <source>
        <dbReference type="EMBL" id="RVU28320.1"/>
    </source>
</evidence>